<dbReference type="PANTHER" id="PTHR21240">
    <property type="entry name" value="2-AMINO-3-CARBOXYLMUCONATE-6-SEMIALDEHYDE DECARBOXYLASE"/>
    <property type="match status" value="1"/>
</dbReference>
<comment type="caution">
    <text evidence="4">The sequence shown here is derived from an EMBL/GenBank/DDBJ whole genome shotgun (WGS) entry which is preliminary data.</text>
</comment>
<keyword evidence="1" id="KW-0456">Lyase</keyword>
<dbReference type="InterPro" id="IPR032466">
    <property type="entry name" value="Metal_Hydrolase"/>
</dbReference>
<reference evidence="4 5" key="1">
    <citation type="submission" date="2016-08" db="EMBL/GenBank/DDBJ databases">
        <title>Hymenobacter coccineus sp. nov., Hymenobacter lapidarius sp. nov. and Hymenobacter glacialis sp. nov., isolated from Antarctic soil.</title>
        <authorList>
            <person name="Sedlacek I."/>
            <person name="Kralova S."/>
            <person name="Kyrova K."/>
            <person name="Maslanova I."/>
            <person name="Stankova E."/>
            <person name="Vrbovska V."/>
            <person name="Nemec M."/>
            <person name="Bartak M."/>
            <person name="Svec P."/>
            <person name="Busse H.-J."/>
            <person name="Pantucek R."/>
        </authorList>
    </citation>
    <scope>NUCLEOTIDE SEQUENCE [LARGE SCALE GENOMIC DNA]</scope>
    <source>
        <strain evidence="4 5">CCM 8649</strain>
    </source>
</reference>
<proteinExistence type="predicted"/>
<feature type="compositionally biased region" description="Low complexity" evidence="2">
    <location>
        <begin position="342"/>
        <end position="366"/>
    </location>
</feature>
<dbReference type="InterPro" id="IPR032465">
    <property type="entry name" value="ACMSD"/>
</dbReference>
<name>A0A1G1SU00_9BACT</name>
<dbReference type="GO" id="GO:0016831">
    <property type="term" value="F:carboxy-lyase activity"/>
    <property type="evidence" value="ECO:0007669"/>
    <property type="project" value="InterPro"/>
</dbReference>
<evidence type="ECO:0000256" key="2">
    <source>
        <dbReference type="SAM" id="MobiDB-lite"/>
    </source>
</evidence>
<dbReference type="GO" id="GO:0005829">
    <property type="term" value="C:cytosol"/>
    <property type="evidence" value="ECO:0007669"/>
    <property type="project" value="TreeGrafter"/>
</dbReference>
<evidence type="ECO:0000256" key="1">
    <source>
        <dbReference type="ARBA" id="ARBA00023239"/>
    </source>
</evidence>
<accession>A0A1G1SU00</accession>
<feature type="domain" description="Amidohydrolase-related" evidence="3">
    <location>
        <begin position="79"/>
        <end position="229"/>
    </location>
</feature>
<dbReference type="PANTHER" id="PTHR21240:SF30">
    <property type="entry name" value="AMIDOHYDROLASE-RELATED DOMAIN-CONTAINING PROTEIN-RELATED"/>
    <property type="match status" value="1"/>
</dbReference>
<dbReference type="Gene3D" id="3.20.20.140">
    <property type="entry name" value="Metal-dependent hydrolases"/>
    <property type="match status" value="1"/>
</dbReference>
<evidence type="ECO:0000259" key="3">
    <source>
        <dbReference type="Pfam" id="PF04909"/>
    </source>
</evidence>
<keyword evidence="5" id="KW-1185">Reference proteome</keyword>
<evidence type="ECO:0000313" key="4">
    <source>
        <dbReference type="EMBL" id="OGX82089.1"/>
    </source>
</evidence>
<evidence type="ECO:0000313" key="5">
    <source>
        <dbReference type="Proteomes" id="UP000177506"/>
    </source>
</evidence>
<protein>
    <recommendedName>
        <fullName evidence="3">Amidohydrolase-related domain-containing protein</fullName>
    </recommendedName>
</protein>
<gene>
    <name evidence="4" type="ORF">BEN49_02735</name>
</gene>
<dbReference type="SUPFAM" id="SSF51556">
    <property type="entry name" value="Metallo-dependent hydrolases"/>
    <property type="match status" value="1"/>
</dbReference>
<dbReference type="Pfam" id="PF04909">
    <property type="entry name" value="Amidohydro_2"/>
    <property type="match status" value="1"/>
</dbReference>
<dbReference type="Proteomes" id="UP000177506">
    <property type="component" value="Unassembled WGS sequence"/>
</dbReference>
<dbReference type="GO" id="GO:0019748">
    <property type="term" value="P:secondary metabolic process"/>
    <property type="evidence" value="ECO:0007669"/>
    <property type="project" value="TreeGrafter"/>
</dbReference>
<dbReference type="OrthoDB" id="9777673at2"/>
<feature type="region of interest" description="Disordered" evidence="2">
    <location>
        <begin position="342"/>
        <end position="373"/>
    </location>
</feature>
<sequence>MKLIGLEEHFITPELAQATNDLPAEQVGSFFQLFTGGPVQERLLDLGDDRLRQMDLIGLDMTVLSTPAPGVELLAPAPAVALARQANDRLAAAVRAHPDRYAAFAAVPTPDPAAAVAELQRAVQELGCCGALINGRTADNKYLDHPDFRPLLAMAAQLGAPLYLHPQMPPAAVRAAYYDGFDPVLSAVFAGGGWGWHLDAGIGPLRLILSGVFDELPTLQIVLGHWGEMVTFYLERADVLTAFMAQRGLKKSLAEYFRQHFHVTGSGINTTAYLLRRGGAGRRPGNVFHRLSLRLRLRRQYQERLLALKDALELVSGKWKFCLLAQALQPRRDALHRLAAAAPVRGGHPGPRSARPAAGAAPWPAGATGGPGR</sequence>
<dbReference type="GO" id="GO:0016787">
    <property type="term" value="F:hydrolase activity"/>
    <property type="evidence" value="ECO:0007669"/>
    <property type="project" value="InterPro"/>
</dbReference>
<organism evidence="4 5">
    <name type="scientific">Hymenobacter coccineus</name>
    <dbReference type="NCBI Taxonomy" id="1908235"/>
    <lineage>
        <taxon>Bacteria</taxon>
        <taxon>Pseudomonadati</taxon>
        <taxon>Bacteroidota</taxon>
        <taxon>Cytophagia</taxon>
        <taxon>Cytophagales</taxon>
        <taxon>Hymenobacteraceae</taxon>
        <taxon>Hymenobacter</taxon>
    </lineage>
</organism>
<dbReference type="InterPro" id="IPR006680">
    <property type="entry name" value="Amidohydro-rel"/>
</dbReference>
<dbReference type="AlphaFoldDB" id="A0A1G1SU00"/>
<dbReference type="EMBL" id="MDZA01000437">
    <property type="protein sequence ID" value="OGX82089.1"/>
    <property type="molecule type" value="Genomic_DNA"/>
</dbReference>